<evidence type="ECO:0000313" key="2">
    <source>
        <dbReference type="EMBL" id="QNF32241.1"/>
    </source>
</evidence>
<reference evidence="2 3" key="1">
    <citation type="journal article" date="2018" name="Int. J. Syst. Evol. Microbiol.">
        <title>Adhaeribacter swui sp. nov., isolated from wet mud.</title>
        <authorList>
            <person name="Kim D.U."/>
            <person name="Kim K.W."/>
            <person name="Kang M.S."/>
            <person name="Kim J.Y."/>
            <person name="Jang J.H."/>
            <person name="Kim M.K."/>
        </authorList>
    </citation>
    <scope>NUCLEOTIDE SEQUENCE [LARGE SCALE GENOMIC DNA]</scope>
    <source>
        <strain evidence="2 3">KCTC 52873</strain>
    </source>
</reference>
<dbReference type="InterPro" id="IPR056695">
    <property type="entry name" value="DUF7793"/>
</dbReference>
<accession>A0A7G7G507</accession>
<evidence type="ECO:0000259" key="1">
    <source>
        <dbReference type="Pfam" id="PF25056"/>
    </source>
</evidence>
<proteinExistence type="predicted"/>
<sequence length="137" mass="15877">MSDSSVGKIVKWKETVYVKMCIQDDICQAYFKPIKVLDLAIAKITVHDRIVFFRNKSYPCLFDVTQVNQITKEARDYMAAEGNQLVVASAMLINSPMLRMIANFYMMVSKPKNPTQLFTDKHRALEWLKPFRDTSFV</sequence>
<keyword evidence="3" id="KW-1185">Reference proteome</keyword>
<gene>
    <name evidence="2" type="ORF">HUW51_05660</name>
</gene>
<dbReference type="Proteomes" id="UP000515237">
    <property type="component" value="Chromosome"/>
</dbReference>
<name>A0A7G7G507_9BACT</name>
<dbReference type="RefSeq" id="WP_185273021.1">
    <property type="nucleotide sequence ID" value="NZ_CP055156.1"/>
</dbReference>
<dbReference type="KEGG" id="aswu:HUW51_05660"/>
<organism evidence="2 3">
    <name type="scientific">Adhaeribacter swui</name>
    <dbReference type="NCBI Taxonomy" id="2086471"/>
    <lineage>
        <taxon>Bacteria</taxon>
        <taxon>Pseudomonadati</taxon>
        <taxon>Bacteroidota</taxon>
        <taxon>Cytophagia</taxon>
        <taxon>Cytophagales</taxon>
        <taxon>Hymenobacteraceae</taxon>
        <taxon>Adhaeribacter</taxon>
    </lineage>
</organism>
<dbReference type="AlphaFoldDB" id="A0A7G7G507"/>
<dbReference type="Pfam" id="PF25056">
    <property type="entry name" value="DUF7793"/>
    <property type="match status" value="1"/>
</dbReference>
<feature type="domain" description="DUF7793" evidence="1">
    <location>
        <begin position="20"/>
        <end position="131"/>
    </location>
</feature>
<protein>
    <recommendedName>
        <fullName evidence="1">DUF7793 domain-containing protein</fullName>
    </recommendedName>
</protein>
<evidence type="ECO:0000313" key="3">
    <source>
        <dbReference type="Proteomes" id="UP000515237"/>
    </source>
</evidence>
<dbReference type="Gene3D" id="3.40.970.30">
    <property type="entry name" value="yp_829618.1 like domains"/>
    <property type="match status" value="1"/>
</dbReference>
<dbReference type="EMBL" id="CP055156">
    <property type="protein sequence ID" value="QNF32241.1"/>
    <property type="molecule type" value="Genomic_DNA"/>
</dbReference>